<evidence type="ECO:0000256" key="3">
    <source>
        <dbReference type="ARBA" id="ARBA00022448"/>
    </source>
</evidence>
<name>M2P9D9_9FIRM</name>
<feature type="transmembrane region" description="Helical" evidence="9">
    <location>
        <begin position="79"/>
        <end position="99"/>
    </location>
</feature>
<dbReference type="InterPro" id="IPR024529">
    <property type="entry name" value="ECF_trnsprt_substrate-spec"/>
</dbReference>
<feature type="transmembrane region" description="Helical" evidence="9">
    <location>
        <begin position="164"/>
        <end position="188"/>
    </location>
</feature>
<keyword evidence="5 9" id="KW-0812">Transmembrane</keyword>
<sequence length="200" mass="22569">MEKKINTKTLVIVSMLGAIAALLMFIEISLPFAPTFVKFDISDLPVLISGFLFGPFLGVLTAVIKIIIKLLIKPTSTFFIGEFSNFILSAVFMGTASFIYRKHRTKKYAVIGVALATLWTSVVAIISNWLLIFPLYAKIFGITMESIVKMVSVINPLVKNTVTMFFFSLFPFNLFKYGMISFITFLIYKKISVVIKRYIK</sequence>
<keyword evidence="6 9" id="KW-1133">Transmembrane helix</keyword>
<accession>M2P9D9</accession>
<proteinExistence type="inferred from homology"/>
<comment type="caution">
    <text evidence="10">The sequence shown here is derived from an EMBL/GenBank/DDBJ whole genome shotgun (WGS) entry which is preliminary data.</text>
</comment>
<evidence type="ECO:0000256" key="1">
    <source>
        <dbReference type="ARBA" id="ARBA00004651"/>
    </source>
</evidence>
<comment type="function">
    <text evidence="8">Probably a riboflavin-binding protein that interacts with the energy-coupling factor (ECF) ABC-transporter complex.</text>
</comment>
<dbReference type="PIRSF" id="PIRSF037778">
    <property type="entry name" value="UCP037778_transp_RibU"/>
    <property type="match status" value="1"/>
</dbReference>
<dbReference type="PANTHER" id="PTHR38438">
    <property type="entry name" value="RIBOFLAVIN TRANSPORTER RIBU"/>
    <property type="match status" value="1"/>
</dbReference>
<dbReference type="STRING" id="999415.HMPREF9943_00735"/>
<dbReference type="BioCyc" id="ECAT999415-HMP:GTTI-757-MONOMER"/>
<dbReference type="AlphaFoldDB" id="M2P9D9"/>
<dbReference type="InterPro" id="IPR025720">
    <property type="entry name" value="RibU"/>
</dbReference>
<evidence type="ECO:0000313" key="11">
    <source>
        <dbReference type="Proteomes" id="UP000011758"/>
    </source>
</evidence>
<feature type="transmembrane region" description="Helical" evidence="9">
    <location>
        <begin position="111"/>
        <end position="132"/>
    </location>
</feature>
<reference evidence="10 11" key="1">
    <citation type="submission" date="2013-02" db="EMBL/GenBank/DDBJ databases">
        <title>The Genome Sequence of Lactobacillus catenaformis F0143.</title>
        <authorList>
            <consortium name="The Broad Institute Genome Sequencing Platform"/>
            <person name="Earl A."/>
            <person name="Ward D."/>
            <person name="Feldgarden M."/>
            <person name="Gevers D."/>
            <person name="Izard J."/>
            <person name="Blanton J.M."/>
            <person name="Mathney J."/>
            <person name="Dewhirst F.E."/>
            <person name="Young S.K."/>
            <person name="Zeng Q."/>
            <person name="Gargeya S."/>
            <person name="Fitzgerald M."/>
            <person name="Haas B."/>
            <person name="Abouelleil A."/>
            <person name="Alvarado L."/>
            <person name="Arachchi H.M."/>
            <person name="Berlin A."/>
            <person name="Chapman S.B."/>
            <person name="Gearin G."/>
            <person name="Goldberg J."/>
            <person name="Griggs A."/>
            <person name="Gujja S."/>
            <person name="Hansen M."/>
            <person name="Heiman D."/>
            <person name="Howarth C."/>
            <person name="Larimer J."/>
            <person name="Lui A."/>
            <person name="MacDonald P.J.P."/>
            <person name="McCowen C."/>
            <person name="Montmayeur A."/>
            <person name="Murphy C."/>
            <person name="Neiman D."/>
            <person name="Pearson M."/>
            <person name="Priest M."/>
            <person name="Roberts A."/>
            <person name="Saif S."/>
            <person name="Shea T."/>
            <person name="Sisk P."/>
            <person name="Stolte C."/>
            <person name="Sykes S."/>
            <person name="Wortman J."/>
            <person name="Nusbaum C."/>
            <person name="Birren B."/>
        </authorList>
    </citation>
    <scope>NUCLEOTIDE SEQUENCE [LARGE SCALE GENOMIC DNA]</scope>
    <source>
        <strain evidence="10 11">OT 569</strain>
    </source>
</reference>
<evidence type="ECO:0000256" key="4">
    <source>
        <dbReference type="ARBA" id="ARBA00022475"/>
    </source>
</evidence>
<dbReference type="EMBL" id="AGEJ01000012">
    <property type="protein sequence ID" value="EMD16957.1"/>
    <property type="molecule type" value="Genomic_DNA"/>
</dbReference>
<dbReference type="PANTHER" id="PTHR38438:SF1">
    <property type="entry name" value="RIBOFLAVIN TRANSPORTER RIBU"/>
    <property type="match status" value="1"/>
</dbReference>
<evidence type="ECO:0000313" key="10">
    <source>
        <dbReference type="EMBL" id="EMD16957.1"/>
    </source>
</evidence>
<evidence type="ECO:0000256" key="2">
    <source>
        <dbReference type="ARBA" id="ARBA00005540"/>
    </source>
</evidence>
<organism evidence="10 11">
    <name type="scientific">Eggerthia catenaformis OT 569 = DSM 20559</name>
    <dbReference type="NCBI Taxonomy" id="999415"/>
    <lineage>
        <taxon>Bacteria</taxon>
        <taxon>Bacillati</taxon>
        <taxon>Bacillota</taxon>
        <taxon>Erysipelotrichia</taxon>
        <taxon>Erysipelotrichales</taxon>
        <taxon>Coprobacillaceae</taxon>
        <taxon>Eggerthia</taxon>
    </lineage>
</organism>
<gene>
    <name evidence="10" type="ORF">HMPREF9943_00735</name>
</gene>
<dbReference type="eggNOG" id="COG3601">
    <property type="taxonomic scope" value="Bacteria"/>
</dbReference>
<evidence type="ECO:0000256" key="6">
    <source>
        <dbReference type="ARBA" id="ARBA00022989"/>
    </source>
</evidence>
<evidence type="ECO:0000256" key="7">
    <source>
        <dbReference type="ARBA" id="ARBA00023136"/>
    </source>
</evidence>
<feature type="transmembrane region" description="Helical" evidence="9">
    <location>
        <begin position="44"/>
        <end position="67"/>
    </location>
</feature>
<dbReference type="GO" id="GO:0005886">
    <property type="term" value="C:plasma membrane"/>
    <property type="evidence" value="ECO:0007669"/>
    <property type="project" value="UniProtKB-SubCell"/>
</dbReference>
<dbReference type="Gene3D" id="1.10.1760.20">
    <property type="match status" value="1"/>
</dbReference>
<evidence type="ECO:0000256" key="5">
    <source>
        <dbReference type="ARBA" id="ARBA00022692"/>
    </source>
</evidence>
<dbReference type="Proteomes" id="UP000011758">
    <property type="component" value="Unassembled WGS sequence"/>
</dbReference>
<keyword evidence="4 8" id="KW-1003">Cell membrane</keyword>
<evidence type="ECO:0000256" key="9">
    <source>
        <dbReference type="SAM" id="Phobius"/>
    </source>
</evidence>
<protein>
    <recommendedName>
        <fullName evidence="8">Riboflavin transporter</fullName>
    </recommendedName>
</protein>
<comment type="similarity">
    <text evidence="2 8">Belongs to the prokaryotic riboflavin transporter (P-RFT) (TC 2.A.87) family.</text>
</comment>
<dbReference type="GO" id="GO:0032217">
    <property type="term" value="F:riboflavin transmembrane transporter activity"/>
    <property type="evidence" value="ECO:0007669"/>
    <property type="project" value="UniProtKB-UniRule"/>
</dbReference>
<dbReference type="Pfam" id="PF12822">
    <property type="entry name" value="ECF_trnsprt"/>
    <property type="match status" value="1"/>
</dbReference>
<feature type="transmembrane region" description="Helical" evidence="9">
    <location>
        <begin position="12"/>
        <end position="32"/>
    </location>
</feature>
<comment type="subcellular location">
    <subcellularLocation>
        <location evidence="1">Cell membrane</location>
        <topology evidence="1">Multi-pass membrane protein</topology>
    </subcellularLocation>
</comment>
<evidence type="ECO:0000256" key="8">
    <source>
        <dbReference type="PIRNR" id="PIRNR037778"/>
    </source>
</evidence>
<keyword evidence="7 8" id="KW-0472">Membrane</keyword>
<keyword evidence="3 8" id="KW-0813">Transport</keyword>
<dbReference type="RefSeq" id="WP_004802143.1">
    <property type="nucleotide sequence ID" value="NZ_KB446647.1"/>
</dbReference>
<keyword evidence="11" id="KW-1185">Reference proteome</keyword>